<reference evidence="2" key="1">
    <citation type="submission" date="2022-03" db="EMBL/GenBank/DDBJ databases">
        <authorList>
            <person name="Lindestad O."/>
        </authorList>
    </citation>
    <scope>NUCLEOTIDE SEQUENCE</scope>
</reference>
<protein>
    <submittedName>
        <fullName evidence="2">Jg3071 protein</fullName>
    </submittedName>
</protein>
<dbReference type="EMBL" id="CAKXAJ010007131">
    <property type="protein sequence ID" value="CAH2210293.1"/>
    <property type="molecule type" value="Genomic_DNA"/>
</dbReference>
<keyword evidence="3" id="KW-1185">Reference proteome</keyword>
<sequence>MANDAAPSWITPASRAHSRSLAGRPGRRVLPTKVCCTLFCCSIALEHYVFGVYSVSMHALQRGLSASMLISYIKSRWSNGSY</sequence>
<evidence type="ECO:0000313" key="2">
    <source>
        <dbReference type="EMBL" id="CAH2210293.1"/>
    </source>
</evidence>
<evidence type="ECO:0000256" key="1">
    <source>
        <dbReference type="SAM" id="MobiDB-lite"/>
    </source>
</evidence>
<proteinExistence type="predicted"/>
<name>A0A8S4QMC0_9NEOP</name>
<dbReference type="Proteomes" id="UP000838756">
    <property type="component" value="Unassembled WGS sequence"/>
</dbReference>
<comment type="caution">
    <text evidence="2">The sequence shown here is derived from an EMBL/GenBank/DDBJ whole genome shotgun (WGS) entry which is preliminary data.</text>
</comment>
<gene>
    <name evidence="2" type="primary">jg3071</name>
    <name evidence="2" type="ORF">PAEG_LOCUS2203</name>
</gene>
<feature type="region of interest" description="Disordered" evidence="1">
    <location>
        <begin position="1"/>
        <end position="23"/>
    </location>
</feature>
<evidence type="ECO:0000313" key="3">
    <source>
        <dbReference type="Proteomes" id="UP000838756"/>
    </source>
</evidence>
<organism evidence="2 3">
    <name type="scientific">Pararge aegeria aegeria</name>
    <dbReference type="NCBI Taxonomy" id="348720"/>
    <lineage>
        <taxon>Eukaryota</taxon>
        <taxon>Metazoa</taxon>
        <taxon>Ecdysozoa</taxon>
        <taxon>Arthropoda</taxon>
        <taxon>Hexapoda</taxon>
        <taxon>Insecta</taxon>
        <taxon>Pterygota</taxon>
        <taxon>Neoptera</taxon>
        <taxon>Endopterygota</taxon>
        <taxon>Lepidoptera</taxon>
        <taxon>Glossata</taxon>
        <taxon>Ditrysia</taxon>
        <taxon>Papilionoidea</taxon>
        <taxon>Nymphalidae</taxon>
        <taxon>Satyrinae</taxon>
        <taxon>Satyrini</taxon>
        <taxon>Parargina</taxon>
        <taxon>Pararge</taxon>
    </lineage>
</organism>
<accession>A0A8S4QMC0</accession>
<dbReference type="AlphaFoldDB" id="A0A8S4QMC0"/>